<keyword evidence="4" id="KW-0408">Iron</keyword>
<name>A0A9W6G2U8_9BACT</name>
<dbReference type="InterPro" id="IPR006638">
    <property type="entry name" value="Elp3/MiaA/NifB-like_rSAM"/>
</dbReference>
<dbReference type="GO" id="GO:0003824">
    <property type="term" value="F:catalytic activity"/>
    <property type="evidence" value="ECO:0007669"/>
    <property type="project" value="InterPro"/>
</dbReference>
<accession>A0A9W6G2U8</accession>
<keyword evidence="3" id="KW-0479">Metal-binding</keyword>
<keyword evidence="5" id="KW-0411">Iron-sulfur</keyword>
<dbReference type="SUPFAM" id="SSF102114">
    <property type="entry name" value="Radical SAM enzymes"/>
    <property type="match status" value="1"/>
</dbReference>
<comment type="caution">
    <text evidence="7">The sequence shown here is derived from an EMBL/GenBank/DDBJ whole genome shotgun (WGS) entry which is preliminary data.</text>
</comment>
<gene>
    <name evidence="7" type="ORF">GHYDROH2_34500</name>
</gene>
<keyword evidence="8" id="KW-1185">Reference proteome</keyword>
<sequence length="512" mass="57331">MQLDCSVLGRDVQITDAAIPVISPYWRLKRSGDWSLLCKYEPEQISYSILSPLVGATLALMDGRLTFRHLSMVVQYAHEFDSLEKSNEFLTQVIAAANKDNDAIVAMSDQLTPYVKKYDPLEFVEAPPEDQNQKRLAGPLSLNLMFSNDCETSCAYCYAQRRNVPPARHLSTERWLEIFREARALGMEQVSLSGGDPLFRRDSLALIAELIKLKMLFLLSTKCHVTGEMADRLVEIGMNEPVNQYTREIQLSMDGPDEETADILSGSPGYFHRAIDSIRNLVERGFNLRVKAVLTPLNAPRVYEWVELMAGLGVEKLSVAAYNRTFYRHDDGLFLSREDRELIGDQCRRARADFPGIELRMTGIDPALAQDKPHLPPAAETVRTATEPAPAAADKARRWKERAHCSGGRSSMTITPDGKVVLCDTIPQEGIFVVGDVSIQSVMEVWNSQKLLDFAYPPRERFAGSACHDCADLDECQSKAGYCFRDTYFNYGTAFGPPPSCPCAQDDGMRME</sequence>
<dbReference type="GO" id="GO:0051536">
    <property type="term" value="F:iron-sulfur cluster binding"/>
    <property type="evidence" value="ECO:0007669"/>
    <property type="project" value="UniProtKB-KW"/>
</dbReference>
<dbReference type="InterPro" id="IPR013785">
    <property type="entry name" value="Aldolase_TIM"/>
</dbReference>
<evidence type="ECO:0000256" key="4">
    <source>
        <dbReference type="ARBA" id="ARBA00023004"/>
    </source>
</evidence>
<dbReference type="InterPro" id="IPR058240">
    <property type="entry name" value="rSAM_sf"/>
</dbReference>
<dbReference type="RefSeq" id="WP_214184771.1">
    <property type="nucleotide sequence ID" value="NZ_BSDS01000002.1"/>
</dbReference>
<comment type="cofactor">
    <cofactor evidence="1">
        <name>[4Fe-4S] cluster</name>
        <dbReference type="ChEBI" id="CHEBI:49883"/>
    </cofactor>
</comment>
<dbReference type="CDD" id="cd21109">
    <property type="entry name" value="SPASM"/>
    <property type="match status" value="1"/>
</dbReference>
<dbReference type="NCBIfam" id="TIGR04085">
    <property type="entry name" value="rSAM_more_4Fe4S"/>
    <property type="match status" value="1"/>
</dbReference>
<dbReference type="Proteomes" id="UP001144352">
    <property type="component" value="Unassembled WGS sequence"/>
</dbReference>
<dbReference type="PROSITE" id="PS51918">
    <property type="entry name" value="RADICAL_SAM"/>
    <property type="match status" value="1"/>
</dbReference>
<dbReference type="CDD" id="cd01335">
    <property type="entry name" value="Radical_SAM"/>
    <property type="match status" value="1"/>
</dbReference>
<dbReference type="EMBL" id="BSDS01000002">
    <property type="protein sequence ID" value="GLI39949.1"/>
    <property type="molecule type" value="Genomic_DNA"/>
</dbReference>
<evidence type="ECO:0000256" key="5">
    <source>
        <dbReference type="ARBA" id="ARBA00023014"/>
    </source>
</evidence>
<dbReference type="InterPro" id="IPR023885">
    <property type="entry name" value="4Fe4S-binding_SPASM_dom"/>
</dbReference>
<dbReference type="SMART" id="SM00729">
    <property type="entry name" value="Elp3"/>
    <property type="match status" value="1"/>
</dbReference>
<dbReference type="PANTHER" id="PTHR11228">
    <property type="entry name" value="RADICAL SAM DOMAIN PROTEIN"/>
    <property type="match status" value="1"/>
</dbReference>
<dbReference type="GO" id="GO:0006783">
    <property type="term" value="P:heme biosynthetic process"/>
    <property type="evidence" value="ECO:0007669"/>
    <property type="project" value="TreeGrafter"/>
</dbReference>
<keyword evidence="2" id="KW-0949">S-adenosyl-L-methionine</keyword>
<dbReference type="Pfam" id="PF04055">
    <property type="entry name" value="Radical_SAM"/>
    <property type="match status" value="1"/>
</dbReference>
<dbReference type="Pfam" id="PF13186">
    <property type="entry name" value="SPASM"/>
    <property type="match status" value="1"/>
</dbReference>
<dbReference type="AlphaFoldDB" id="A0A9W6G2U8"/>
<dbReference type="SFLD" id="SFLDG01067">
    <property type="entry name" value="SPASM/twitch_domain_containing"/>
    <property type="match status" value="1"/>
</dbReference>
<feature type="domain" description="Radical SAM core" evidence="6">
    <location>
        <begin position="136"/>
        <end position="353"/>
    </location>
</feature>
<dbReference type="GO" id="GO:0046872">
    <property type="term" value="F:metal ion binding"/>
    <property type="evidence" value="ECO:0007669"/>
    <property type="project" value="UniProtKB-KW"/>
</dbReference>
<evidence type="ECO:0000256" key="3">
    <source>
        <dbReference type="ARBA" id="ARBA00022723"/>
    </source>
</evidence>
<dbReference type="InterPro" id="IPR050377">
    <property type="entry name" value="Radical_SAM_PqqE_MftC-like"/>
</dbReference>
<evidence type="ECO:0000256" key="2">
    <source>
        <dbReference type="ARBA" id="ARBA00022691"/>
    </source>
</evidence>
<organism evidence="7 8">
    <name type="scientific">Geobacter hydrogenophilus</name>
    <dbReference type="NCBI Taxonomy" id="40983"/>
    <lineage>
        <taxon>Bacteria</taxon>
        <taxon>Pseudomonadati</taxon>
        <taxon>Thermodesulfobacteriota</taxon>
        <taxon>Desulfuromonadia</taxon>
        <taxon>Geobacterales</taxon>
        <taxon>Geobacteraceae</taxon>
        <taxon>Geobacter</taxon>
    </lineage>
</organism>
<evidence type="ECO:0000259" key="6">
    <source>
        <dbReference type="PROSITE" id="PS51918"/>
    </source>
</evidence>
<dbReference type="Gene3D" id="3.20.20.70">
    <property type="entry name" value="Aldolase class I"/>
    <property type="match status" value="1"/>
</dbReference>
<proteinExistence type="predicted"/>
<dbReference type="SFLD" id="SFLDS00029">
    <property type="entry name" value="Radical_SAM"/>
    <property type="match status" value="1"/>
</dbReference>
<reference evidence="7" key="1">
    <citation type="submission" date="2022-12" db="EMBL/GenBank/DDBJ databases">
        <title>Reference genome sequencing for broad-spectrum identification of bacterial and archaeal isolates by mass spectrometry.</title>
        <authorList>
            <person name="Sekiguchi Y."/>
            <person name="Tourlousse D.M."/>
        </authorList>
    </citation>
    <scope>NUCLEOTIDE SEQUENCE</scope>
    <source>
        <strain evidence="7">H2</strain>
    </source>
</reference>
<dbReference type="PANTHER" id="PTHR11228:SF7">
    <property type="entry name" value="PQQA PEPTIDE CYCLASE"/>
    <property type="match status" value="1"/>
</dbReference>
<protein>
    <submittedName>
        <fullName evidence="7">Radical SAM/SPASM domain-containing protein</fullName>
    </submittedName>
</protein>
<dbReference type="InterPro" id="IPR007197">
    <property type="entry name" value="rSAM"/>
</dbReference>
<evidence type="ECO:0000313" key="7">
    <source>
        <dbReference type="EMBL" id="GLI39949.1"/>
    </source>
</evidence>
<evidence type="ECO:0000313" key="8">
    <source>
        <dbReference type="Proteomes" id="UP001144352"/>
    </source>
</evidence>
<evidence type="ECO:0000256" key="1">
    <source>
        <dbReference type="ARBA" id="ARBA00001966"/>
    </source>
</evidence>